<evidence type="ECO:0000256" key="10">
    <source>
        <dbReference type="ARBA" id="ARBA00034695"/>
    </source>
</evidence>
<dbReference type="GO" id="GO:0043204">
    <property type="term" value="C:perikaryon"/>
    <property type="evidence" value="ECO:0007669"/>
    <property type="project" value="UniProtKB-SubCell"/>
</dbReference>
<dbReference type="InterPro" id="IPR047298">
    <property type="entry name" value="Tudor_SMN_eumet"/>
</dbReference>
<evidence type="ECO:0000256" key="11">
    <source>
        <dbReference type="SAM" id="MobiDB-lite"/>
    </source>
</evidence>
<dbReference type="SMART" id="SM00333">
    <property type="entry name" value="TUDOR"/>
    <property type="match status" value="1"/>
</dbReference>
<organism evidence="13 14">
    <name type="scientific">Umbra pygmaea</name>
    <name type="common">Eastern mudminnow</name>
    <dbReference type="NCBI Taxonomy" id="75934"/>
    <lineage>
        <taxon>Eukaryota</taxon>
        <taxon>Metazoa</taxon>
        <taxon>Chordata</taxon>
        <taxon>Craniata</taxon>
        <taxon>Vertebrata</taxon>
        <taxon>Euteleostomi</taxon>
        <taxon>Actinopterygii</taxon>
        <taxon>Neopterygii</taxon>
        <taxon>Teleostei</taxon>
        <taxon>Protacanthopterygii</taxon>
        <taxon>Esociformes</taxon>
        <taxon>Umbridae</taxon>
        <taxon>Umbra</taxon>
    </lineage>
</organism>
<dbReference type="Proteomes" id="UP001557470">
    <property type="component" value="Unassembled WGS sequence"/>
</dbReference>
<dbReference type="AlphaFoldDB" id="A0ABD0WD26"/>
<evidence type="ECO:0000313" key="14">
    <source>
        <dbReference type="Proteomes" id="UP001557470"/>
    </source>
</evidence>
<name>A0ABD0WD26_UMBPY</name>
<keyword evidence="14" id="KW-1185">Reference proteome</keyword>
<comment type="similarity">
    <text evidence="5">Belongs to the SMN family.</text>
</comment>
<dbReference type="Pfam" id="PF06003">
    <property type="entry name" value="SMN_Tudor"/>
    <property type="match status" value="1"/>
</dbReference>
<comment type="caution">
    <text evidence="13">The sequence shown here is derived from an EMBL/GenBank/DDBJ whole genome shotgun (WGS) entry which is preliminary data.</text>
</comment>
<evidence type="ECO:0000256" key="8">
    <source>
        <dbReference type="ARBA" id="ARBA00023187"/>
    </source>
</evidence>
<dbReference type="SUPFAM" id="SSF63748">
    <property type="entry name" value="Tudor/PWWP/MBT"/>
    <property type="match status" value="1"/>
</dbReference>
<feature type="compositionally biased region" description="Basic and acidic residues" evidence="11">
    <location>
        <begin position="103"/>
        <end position="121"/>
    </location>
</feature>
<keyword evidence="8" id="KW-0508">mRNA splicing</keyword>
<evidence type="ECO:0000256" key="5">
    <source>
        <dbReference type="ARBA" id="ARBA00005371"/>
    </source>
</evidence>
<dbReference type="GO" id="GO:0097504">
    <property type="term" value="C:Gemini of Cajal bodies"/>
    <property type="evidence" value="ECO:0007669"/>
    <property type="project" value="UniProtKB-SubCell"/>
</dbReference>
<comment type="subcellular location">
    <subcellularLocation>
        <location evidence="1">Cytoplasm</location>
        <location evidence="1">Myofibril</location>
        <location evidence="1">Sarcomere</location>
        <location evidence="1">Z line</location>
    </subcellularLocation>
    <subcellularLocation>
        <location evidence="3">Cytoplasmic granule</location>
    </subcellularLocation>
    <subcellularLocation>
        <location evidence="2">Nucleus</location>
        <location evidence="2">Cajal body</location>
    </subcellularLocation>
    <subcellularLocation>
        <location evidence="10">Nucleus</location>
        <location evidence="10">Gem</location>
    </subcellularLocation>
    <subcellularLocation>
        <location evidence="4">Perikaryon</location>
    </subcellularLocation>
</comment>
<dbReference type="PANTHER" id="PTHR39267">
    <property type="entry name" value="SURVIVAL MOTOR NEURON-LIKE PROTEIN 1"/>
    <property type="match status" value="1"/>
</dbReference>
<feature type="compositionally biased region" description="Pro residues" evidence="11">
    <location>
        <begin position="144"/>
        <end position="156"/>
    </location>
</feature>
<dbReference type="InterPro" id="IPR040424">
    <property type="entry name" value="Smn1"/>
</dbReference>
<proteinExistence type="inferred from homology"/>
<keyword evidence="7" id="KW-0507">mRNA processing</keyword>
<evidence type="ECO:0000256" key="7">
    <source>
        <dbReference type="ARBA" id="ARBA00022664"/>
    </source>
</evidence>
<feature type="region of interest" description="Disordered" evidence="11">
    <location>
        <begin position="1"/>
        <end position="45"/>
    </location>
</feature>
<dbReference type="CDD" id="cd20398">
    <property type="entry name" value="Tudor_SMN"/>
    <property type="match status" value="1"/>
</dbReference>
<feature type="compositionally biased region" description="Basic residues" evidence="11">
    <location>
        <begin position="21"/>
        <end position="35"/>
    </location>
</feature>
<evidence type="ECO:0000256" key="6">
    <source>
        <dbReference type="ARBA" id="ARBA00022490"/>
    </source>
</evidence>
<dbReference type="PANTHER" id="PTHR39267:SF1">
    <property type="entry name" value="SURVIVAL MOTOR NEURON PROTEIN"/>
    <property type="match status" value="1"/>
</dbReference>
<dbReference type="EMBL" id="JAGEUA010000125">
    <property type="protein sequence ID" value="KAL0961582.1"/>
    <property type="molecule type" value="Genomic_DNA"/>
</dbReference>
<feature type="domain" description="Tudor" evidence="12">
    <location>
        <begin position="42"/>
        <end position="102"/>
    </location>
</feature>
<dbReference type="GO" id="GO:0030018">
    <property type="term" value="C:Z disc"/>
    <property type="evidence" value="ECO:0007669"/>
    <property type="project" value="UniProtKB-SubCell"/>
</dbReference>
<dbReference type="Gene3D" id="2.30.30.140">
    <property type="match status" value="1"/>
</dbReference>
<evidence type="ECO:0000256" key="3">
    <source>
        <dbReference type="ARBA" id="ARBA00004463"/>
    </source>
</evidence>
<evidence type="ECO:0000259" key="12">
    <source>
        <dbReference type="PROSITE" id="PS50304"/>
    </source>
</evidence>
<dbReference type="PROSITE" id="PS50304">
    <property type="entry name" value="TUDOR"/>
    <property type="match status" value="1"/>
</dbReference>
<dbReference type="InterPro" id="IPR002999">
    <property type="entry name" value="Tudor"/>
</dbReference>
<keyword evidence="6" id="KW-0963">Cytoplasm</keyword>
<feature type="region of interest" description="Disordered" evidence="11">
    <location>
        <begin position="93"/>
        <end position="161"/>
    </location>
</feature>
<evidence type="ECO:0000256" key="2">
    <source>
        <dbReference type="ARBA" id="ARBA00004408"/>
    </source>
</evidence>
<dbReference type="InterPro" id="IPR010304">
    <property type="entry name" value="SMN_Tudor"/>
</dbReference>
<protein>
    <recommendedName>
        <fullName evidence="12">Tudor domain-containing protein</fullName>
    </recommendedName>
</protein>
<gene>
    <name evidence="13" type="ORF">UPYG_G00354880</name>
</gene>
<dbReference type="GO" id="GO:0008380">
    <property type="term" value="P:RNA splicing"/>
    <property type="evidence" value="ECO:0007669"/>
    <property type="project" value="UniProtKB-KW"/>
</dbReference>
<keyword evidence="9" id="KW-0539">Nucleus</keyword>
<evidence type="ECO:0000256" key="1">
    <source>
        <dbReference type="ARBA" id="ARBA00004216"/>
    </source>
</evidence>
<sequence>MTEALRGEEDTTSSATDNPGKKRKNNKKSRSRKKSNAPPDKEWKVGDSCCAYWSADGKLYAATITSIDEEKATCVVLFTDYGNEEEQNLTDLLTESSEAEEEVPNKVKEAESSTEDSEKSSALHSHSNVPRSKPKSKPHKGPPMWGPVFPPGPPTMPGFRMGDSRRLGFLWSYSSRMASHDALWSTNDPSPTAHESRW</sequence>
<dbReference type="GO" id="GO:0006397">
    <property type="term" value="P:mRNA processing"/>
    <property type="evidence" value="ECO:0007669"/>
    <property type="project" value="UniProtKB-KW"/>
</dbReference>
<evidence type="ECO:0000256" key="4">
    <source>
        <dbReference type="ARBA" id="ARBA00004484"/>
    </source>
</evidence>
<evidence type="ECO:0000313" key="13">
    <source>
        <dbReference type="EMBL" id="KAL0961582.1"/>
    </source>
</evidence>
<dbReference type="GO" id="GO:0015030">
    <property type="term" value="C:Cajal body"/>
    <property type="evidence" value="ECO:0007669"/>
    <property type="project" value="UniProtKB-SubCell"/>
</dbReference>
<accession>A0ABD0WD26</accession>
<reference evidence="13 14" key="1">
    <citation type="submission" date="2024-06" db="EMBL/GenBank/DDBJ databases">
        <authorList>
            <person name="Pan Q."/>
            <person name="Wen M."/>
            <person name="Jouanno E."/>
            <person name="Zahm M."/>
            <person name="Klopp C."/>
            <person name="Cabau C."/>
            <person name="Louis A."/>
            <person name="Berthelot C."/>
            <person name="Parey E."/>
            <person name="Roest Crollius H."/>
            <person name="Montfort J."/>
            <person name="Robinson-Rechavi M."/>
            <person name="Bouchez O."/>
            <person name="Lampietro C."/>
            <person name="Lopez Roques C."/>
            <person name="Donnadieu C."/>
            <person name="Postlethwait J."/>
            <person name="Bobe J."/>
            <person name="Verreycken H."/>
            <person name="Guiguen Y."/>
        </authorList>
    </citation>
    <scope>NUCLEOTIDE SEQUENCE [LARGE SCALE GENOMIC DNA]</scope>
    <source>
        <strain evidence="13">Up_M1</strain>
        <tissue evidence="13">Testis</tissue>
    </source>
</reference>
<evidence type="ECO:0000256" key="9">
    <source>
        <dbReference type="ARBA" id="ARBA00023242"/>
    </source>
</evidence>